<gene>
    <name evidence="5" type="ORF">CTEN210_07098</name>
</gene>
<evidence type="ECO:0000256" key="1">
    <source>
        <dbReference type="ARBA" id="ARBA00022823"/>
    </source>
</evidence>
<evidence type="ECO:0000259" key="4">
    <source>
        <dbReference type="PROSITE" id="PS50968"/>
    </source>
</evidence>
<dbReference type="EMBL" id="BLLK01000040">
    <property type="protein sequence ID" value="GFH50622.1"/>
    <property type="molecule type" value="Genomic_DNA"/>
</dbReference>
<dbReference type="Pfam" id="PF00364">
    <property type="entry name" value="Biotin_lipoyl"/>
    <property type="match status" value="1"/>
</dbReference>
<evidence type="ECO:0000313" key="5">
    <source>
        <dbReference type="EMBL" id="GFH50622.1"/>
    </source>
</evidence>
<dbReference type="GO" id="GO:0006086">
    <property type="term" value="P:pyruvate decarboxylation to acetyl-CoA"/>
    <property type="evidence" value="ECO:0007669"/>
    <property type="project" value="InterPro"/>
</dbReference>
<evidence type="ECO:0000256" key="3">
    <source>
        <dbReference type="SAM" id="MobiDB-lite"/>
    </source>
</evidence>
<evidence type="ECO:0000313" key="6">
    <source>
        <dbReference type="Proteomes" id="UP001054902"/>
    </source>
</evidence>
<dbReference type="InterPro" id="IPR003016">
    <property type="entry name" value="2-oxoA_DH_lipoyl-BS"/>
</dbReference>
<dbReference type="Proteomes" id="UP001054902">
    <property type="component" value="Unassembled WGS sequence"/>
</dbReference>
<dbReference type="AlphaFoldDB" id="A0AAD3CR28"/>
<dbReference type="PANTHER" id="PTHR23151:SF90">
    <property type="entry name" value="DIHYDROLIPOYLLYSINE-RESIDUE ACETYLTRANSFERASE COMPONENT OF PYRUVATE DEHYDROGENASE COMPLEX, MITOCHONDRIAL-RELATED"/>
    <property type="match status" value="1"/>
</dbReference>
<dbReference type="GO" id="GO:0004742">
    <property type="term" value="F:dihydrolipoyllysine-residue acetyltransferase activity"/>
    <property type="evidence" value="ECO:0007669"/>
    <property type="project" value="TreeGrafter"/>
</dbReference>
<feature type="region of interest" description="Disordered" evidence="3">
    <location>
        <begin position="132"/>
        <end position="154"/>
    </location>
</feature>
<keyword evidence="1" id="KW-0450">Lipoyl</keyword>
<comment type="caution">
    <text evidence="5">The sequence shown here is derived from an EMBL/GenBank/DDBJ whole genome shotgun (WGS) entry which is preliminary data.</text>
</comment>
<dbReference type="PANTHER" id="PTHR23151">
    <property type="entry name" value="DIHYDROLIPOAMIDE ACETYL/SUCCINYL-TRANSFERASE-RELATED"/>
    <property type="match status" value="1"/>
</dbReference>
<dbReference type="InterPro" id="IPR000089">
    <property type="entry name" value="Biotin_lipoyl"/>
</dbReference>
<proteinExistence type="predicted"/>
<dbReference type="PROSITE" id="PS00189">
    <property type="entry name" value="LIPOYL"/>
    <property type="match status" value="1"/>
</dbReference>
<protein>
    <recommendedName>
        <fullName evidence="4">Lipoyl-binding domain-containing protein</fullName>
    </recommendedName>
</protein>
<dbReference type="GO" id="GO:0045254">
    <property type="term" value="C:pyruvate dehydrogenase complex"/>
    <property type="evidence" value="ECO:0007669"/>
    <property type="project" value="InterPro"/>
</dbReference>
<organism evidence="5 6">
    <name type="scientific">Chaetoceros tenuissimus</name>
    <dbReference type="NCBI Taxonomy" id="426638"/>
    <lineage>
        <taxon>Eukaryota</taxon>
        <taxon>Sar</taxon>
        <taxon>Stramenopiles</taxon>
        <taxon>Ochrophyta</taxon>
        <taxon>Bacillariophyta</taxon>
        <taxon>Coscinodiscophyceae</taxon>
        <taxon>Chaetocerotophycidae</taxon>
        <taxon>Chaetocerotales</taxon>
        <taxon>Chaetocerotaceae</taxon>
        <taxon>Chaetoceros</taxon>
    </lineage>
</organism>
<reference evidence="5 6" key="1">
    <citation type="journal article" date="2021" name="Sci. Rep.">
        <title>The genome of the diatom Chaetoceros tenuissimus carries an ancient integrated fragment of an extant virus.</title>
        <authorList>
            <person name="Hongo Y."/>
            <person name="Kimura K."/>
            <person name="Takaki Y."/>
            <person name="Yoshida Y."/>
            <person name="Baba S."/>
            <person name="Kobayashi G."/>
            <person name="Nagasaki K."/>
            <person name="Hano T."/>
            <person name="Tomaru Y."/>
        </authorList>
    </citation>
    <scope>NUCLEOTIDE SEQUENCE [LARGE SCALE GENOMIC DNA]</scope>
    <source>
        <strain evidence="5 6">NIES-3715</strain>
    </source>
</reference>
<dbReference type="CDD" id="cd06849">
    <property type="entry name" value="lipoyl_domain"/>
    <property type="match status" value="1"/>
</dbReference>
<dbReference type="FunFam" id="2.40.50.100:FF:000010">
    <property type="entry name" value="Acetyltransferase component of pyruvate dehydrogenase complex"/>
    <property type="match status" value="1"/>
</dbReference>
<keyword evidence="2" id="KW-0809">Transit peptide</keyword>
<feature type="domain" description="Lipoyl-binding" evidence="4">
    <location>
        <begin position="41"/>
        <end position="118"/>
    </location>
</feature>
<sequence>MISQVSRRILSASLRCQHAQFISPTSASTIATRLFSSLPYHLVVGMPALSPTMETGIISEWKVKEGEAFAAGDSLAEIETDKASIDFEAQDDGVVAKILVDAGTADITVGKPIMVTVEEEEDVAAFSDFVVEEEETPSSPVEEKVSAPPEPTPAPEPITPVAAPVVEAVPAPIVDAPVPVVEAETIVAEAAPTVGTSWGNFAKIKSPLASILSADQQKYVDKYGSTGQVPL</sequence>
<keyword evidence="6" id="KW-1185">Reference proteome</keyword>
<dbReference type="SUPFAM" id="SSF51230">
    <property type="entry name" value="Single hybrid motif"/>
    <property type="match status" value="1"/>
</dbReference>
<evidence type="ECO:0000256" key="2">
    <source>
        <dbReference type="ARBA" id="ARBA00022946"/>
    </source>
</evidence>
<accession>A0AAD3CR28</accession>
<dbReference type="PROSITE" id="PS50968">
    <property type="entry name" value="BIOTINYL_LIPOYL"/>
    <property type="match status" value="1"/>
</dbReference>
<name>A0AAD3CR28_9STRA</name>
<dbReference type="InterPro" id="IPR011053">
    <property type="entry name" value="Single_hybrid_motif"/>
</dbReference>
<dbReference type="InterPro" id="IPR045257">
    <property type="entry name" value="E2/Pdx1"/>
</dbReference>
<dbReference type="Gene3D" id="2.40.50.100">
    <property type="match status" value="1"/>
</dbReference>